<gene>
    <name evidence="3" type="primary">LOC107013559</name>
</gene>
<feature type="region of interest" description="Disordered" evidence="1">
    <location>
        <begin position="203"/>
        <end position="235"/>
    </location>
</feature>
<sequence length="263" mass="29553">MSNVEIRSTIHSLTQVFSTQVDKDARVQMNPNAKTTASRIKDFTRMNPRTFFGSKVEEDPQGFIDEVFKVLDAMGVSSQEMAELAAYQLKDVAQLWSAMLIPSMDILVSWFMQNKLRSKTLSKLPQEGKCGRSYVEKPLCAKCDKRHDGKCLVGTVNCYGCGKSGHMKIDYPMMKAQGRENSQSQTSAPNPYASKKNRFYVLQSRSDKESSPDVVTGKQPQTLHSLPAAFEGKSSGSYHLDKRWEEQLDAAKSYLDKAPKKMK</sequence>
<organism evidence="2 3">
    <name type="scientific">Solanum pennellii</name>
    <name type="common">Tomato</name>
    <name type="synonym">Lycopersicon pennellii</name>
    <dbReference type="NCBI Taxonomy" id="28526"/>
    <lineage>
        <taxon>Eukaryota</taxon>
        <taxon>Viridiplantae</taxon>
        <taxon>Streptophyta</taxon>
        <taxon>Embryophyta</taxon>
        <taxon>Tracheophyta</taxon>
        <taxon>Spermatophyta</taxon>
        <taxon>Magnoliopsida</taxon>
        <taxon>eudicotyledons</taxon>
        <taxon>Gunneridae</taxon>
        <taxon>Pentapetalae</taxon>
        <taxon>asterids</taxon>
        <taxon>lamiids</taxon>
        <taxon>Solanales</taxon>
        <taxon>Solanaceae</taxon>
        <taxon>Solanoideae</taxon>
        <taxon>Solaneae</taxon>
        <taxon>Solanum</taxon>
        <taxon>Solanum subgen. Lycopersicon</taxon>
    </lineage>
</organism>
<dbReference type="Proteomes" id="UP000694930">
    <property type="component" value="Chromosome 3"/>
</dbReference>
<name>A0ABM1GBX9_SOLPN</name>
<evidence type="ECO:0000313" key="3">
    <source>
        <dbReference type="RefSeq" id="XP_015068927.1"/>
    </source>
</evidence>
<keyword evidence="2" id="KW-1185">Reference proteome</keyword>
<reference evidence="2" key="1">
    <citation type="journal article" date="2014" name="Nat. Genet.">
        <title>The genome of the stress-tolerant wild tomato species Solanum pennellii.</title>
        <authorList>
            <person name="Bolger A."/>
            <person name="Scossa F."/>
            <person name="Bolger M.E."/>
            <person name="Lanz C."/>
            <person name="Maumus F."/>
            <person name="Tohge T."/>
            <person name="Quesneville H."/>
            <person name="Alseekh S."/>
            <person name="Sorensen I."/>
            <person name="Lichtenstein G."/>
            <person name="Fich E.A."/>
            <person name="Conte M."/>
            <person name="Keller H."/>
            <person name="Schneeberger K."/>
            <person name="Schwacke R."/>
            <person name="Ofner I."/>
            <person name="Vrebalov J."/>
            <person name="Xu Y."/>
            <person name="Osorio S."/>
            <person name="Aflitos S.A."/>
            <person name="Schijlen E."/>
            <person name="Jimenez-Gomez J.M."/>
            <person name="Ryngajllo M."/>
            <person name="Kimura S."/>
            <person name="Kumar R."/>
            <person name="Koenig D."/>
            <person name="Headland L.R."/>
            <person name="Maloof J.N."/>
            <person name="Sinha N."/>
            <person name="van Ham R.C."/>
            <person name="Lankhorst R.K."/>
            <person name="Mao L."/>
            <person name="Vogel A."/>
            <person name="Arsova B."/>
            <person name="Panstruga R."/>
            <person name="Fei Z."/>
            <person name="Rose J.K."/>
            <person name="Zamir D."/>
            <person name="Carrari F."/>
            <person name="Giovannoni J.J."/>
            <person name="Weigel D."/>
            <person name="Usadel B."/>
            <person name="Fernie A.R."/>
        </authorList>
    </citation>
    <scope>NUCLEOTIDE SEQUENCE [LARGE SCALE GENOMIC DNA]</scope>
    <source>
        <strain evidence="2">cv. LA0716</strain>
    </source>
</reference>
<evidence type="ECO:0000256" key="1">
    <source>
        <dbReference type="SAM" id="MobiDB-lite"/>
    </source>
</evidence>
<dbReference type="RefSeq" id="XP_015068927.1">
    <property type="nucleotide sequence ID" value="XM_015213441.1"/>
</dbReference>
<reference evidence="3" key="2">
    <citation type="submission" date="2025-08" db="UniProtKB">
        <authorList>
            <consortium name="RefSeq"/>
        </authorList>
    </citation>
    <scope>IDENTIFICATION</scope>
</reference>
<proteinExistence type="predicted"/>
<evidence type="ECO:0000313" key="2">
    <source>
        <dbReference type="Proteomes" id="UP000694930"/>
    </source>
</evidence>
<accession>A0ABM1GBX9</accession>
<protein>
    <submittedName>
        <fullName evidence="3">Uncharacterized protein LOC107013559</fullName>
    </submittedName>
</protein>
<dbReference type="GeneID" id="107013559"/>